<comment type="caution">
    <text evidence="2">The sequence shown here is derived from an EMBL/GenBank/DDBJ whole genome shotgun (WGS) entry which is preliminary data.</text>
</comment>
<name>A0A2M8LZ26_9ACTN</name>
<keyword evidence="2" id="KW-0540">Nuclease</keyword>
<dbReference type="GO" id="GO:0004519">
    <property type="term" value="F:endonuclease activity"/>
    <property type="evidence" value="ECO:0007669"/>
    <property type="project" value="UniProtKB-KW"/>
</dbReference>
<accession>A0A2M8LZ26</accession>
<dbReference type="Gene3D" id="3.30.420.10">
    <property type="entry name" value="Ribonuclease H-like superfamily/Ribonuclease H"/>
    <property type="match status" value="1"/>
</dbReference>
<dbReference type="Pfam" id="PF13358">
    <property type="entry name" value="DDE_3"/>
    <property type="match status" value="1"/>
</dbReference>
<evidence type="ECO:0000313" key="3">
    <source>
        <dbReference type="Proteomes" id="UP000230407"/>
    </source>
</evidence>
<gene>
    <name evidence="2" type="ORF">CUT44_13995</name>
</gene>
<evidence type="ECO:0000313" key="2">
    <source>
        <dbReference type="EMBL" id="PJE97202.1"/>
    </source>
</evidence>
<sequence length="128" mass="14482">MHRGRPSDGHKSFAWTDYRDLLTAAHHQLGGPIVVVRDHLNVHTAVDLREWAADRGWLTISYLPPYVPDLDPVEGIWSLLWCGWLSNVAFATPEPLVLRVRRGLRHIRCRSELIDGCLAETGLTVRPA</sequence>
<dbReference type="InterPro" id="IPR036397">
    <property type="entry name" value="RNaseH_sf"/>
</dbReference>
<dbReference type="GO" id="GO:0003676">
    <property type="term" value="F:nucleic acid binding"/>
    <property type="evidence" value="ECO:0007669"/>
    <property type="project" value="InterPro"/>
</dbReference>
<keyword evidence="2" id="KW-0378">Hydrolase</keyword>
<keyword evidence="3" id="KW-1185">Reference proteome</keyword>
<reference evidence="2 3" key="1">
    <citation type="submission" date="2017-11" db="EMBL/GenBank/DDBJ databases">
        <title>Streptomyces carmine sp. nov., a novel actinomycete isolated from Sophora alopecuroides in Xinjiang, China.</title>
        <authorList>
            <person name="Wang Y."/>
            <person name="Luo X."/>
            <person name="Wan C."/>
            <person name="Zhang L."/>
        </authorList>
    </citation>
    <scope>NUCLEOTIDE SEQUENCE [LARGE SCALE GENOMIC DNA]</scope>
    <source>
        <strain evidence="2 3">TRM SA0054</strain>
    </source>
</reference>
<dbReference type="EMBL" id="PGGW01000048">
    <property type="protein sequence ID" value="PJE97202.1"/>
    <property type="molecule type" value="Genomic_DNA"/>
</dbReference>
<protein>
    <submittedName>
        <fullName evidence="2">DDE endonuclease</fullName>
    </submittedName>
</protein>
<organism evidence="2 3">
    <name type="scientific">Streptomyces carminius</name>
    <dbReference type="NCBI Taxonomy" id="2665496"/>
    <lineage>
        <taxon>Bacteria</taxon>
        <taxon>Bacillati</taxon>
        <taxon>Actinomycetota</taxon>
        <taxon>Actinomycetes</taxon>
        <taxon>Kitasatosporales</taxon>
        <taxon>Streptomycetaceae</taxon>
        <taxon>Streptomyces</taxon>
    </lineage>
</organism>
<keyword evidence="2" id="KW-0255">Endonuclease</keyword>
<feature type="domain" description="Tc1-like transposase DDE" evidence="1">
    <location>
        <begin position="23"/>
        <end position="92"/>
    </location>
</feature>
<dbReference type="AlphaFoldDB" id="A0A2M8LZ26"/>
<proteinExistence type="predicted"/>
<dbReference type="Proteomes" id="UP000230407">
    <property type="component" value="Unassembled WGS sequence"/>
</dbReference>
<dbReference type="InterPro" id="IPR038717">
    <property type="entry name" value="Tc1-like_DDE_dom"/>
</dbReference>
<evidence type="ECO:0000259" key="1">
    <source>
        <dbReference type="Pfam" id="PF13358"/>
    </source>
</evidence>